<dbReference type="Proteomes" id="UP000282674">
    <property type="component" value="Unassembled WGS sequence"/>
</dbReference>
<evidence type="ECO:0008006" key="3">
    <source>
        <dbReference type="Google" id="ProtNLM"/>
    </source>
</evidence>
<dbReference type="Gene3D" id="3.10.180.10">
    <property type="entry name" value="2,3-Dihydroxybiphenyl 1,2-Dioxygenase, domain 1"/>
    <property type="match status" value="1"/>
</dbReference>
<gene>
    <name evidence="1" type="ORF">EBO15_20055</name>
</gene>
<keyword evidence="2" id="KW-1185">Reference proteome</keyword>
<protein>
    <recommendedName>
        <fullName evidence="3">VOC family protein</fullName>
    </recommendedName>
</protein>
<accession>A0A3M2M0B7</accession>
<dbReference type="AlphaFoldDB" id="A0A3M2M0B7"/>
<sequence length="125" mass="13167">MAVVTTFARVYVSDLDAALPTFEALTAAKPGLRFSYKDLELASIGGYLLVAGTPEALAPYRAVQATTVVDDLDDVFAIVEREGGETVDGPNEVPTGRNLTIHHPGGAVIEYVEFDTAKVQAQAAG</sequence>
<dbReference type="OrthoDB" id="1492945at2"/>
<reference evidence="1 2" key="1">
    <citation type="submission" date="2018-10" db="EMBL/GenBank/DDBJ databases">
        <title>Isolation from soil.</title>
        <authorList>
            <person name="Hu J."/>
        </authorList>
    </citation>
    <scope>NUCLEOTIDE SEQUENCE [LARGE SCALE GENOMIC DNA]</scope>
    <source>
        <strain evidence="1 2">NEAU-Ht49</strain>
    </source>
</reference>
<dbReference type="SUPFAM" id="SSF54593">
    <property type="entry name" value="Glyoxalase/Bleomycin resistance protein/Dihydroxybiphenyl dioxygenase"/>
    <property type="match status" value="1"/>
</dbReference>
<comment type="caution">
    <text evidence="1">The sequence shown here is derived from an EMBL/GenBank/DDBJ whole genome shotgun (WGS) entry which is preliminary data.</text>
</comment>
<evidence type="ECO:0000313" key="2">
    <source>
        <dbReference type="Proteomes" id="UP000282674"/>
    </source>
</evidence>
<dbReference type="InterPro" id="IPR029068">
    <property type="entry name" value="Glyas_Bleomycin-R_OHBP_Dase"/>
</dbReference>
<dbReference type="EMBL" id="RFFG01000034">
    <property type="protein sequence ID" value="RMI42303.1"/>
    <property type="molecule type" value="Genomic_DNA"/>
</dbReference>
<proteinExistence type="predicted"/>
<organism evidence="1 2">
    <name type="scientific">Actinomadura harenae</name>
    <dbReference type="NCBI Taxonomy" id="2483351"/>
    <lineage>
        <taxon>Bacteria</taxon>
        <taxon>Bacillati</taxon>
        <taxon>Actinomycetota</taxon>
        <taxon>Actinomycetes</taxon>
        <taxon>Streptosporangiales</taxon>
        <taxon>Thermomonosporaceae</taxon>
        <taxon>Actinomadura</taxon>
    </lineage>
</organism>
<name>A0A3M2M0B7_9ACTN</name>
<evidence type="ECO:0000313" key="1">
    <source>
        <dbReference type="EMBL" id="RMI42303.1"/>
    </source>
</evidence>
<dbReference type="RefSeq" id="WP_122195979.1">
    <property type="nucleotide sequence ID" value="NZ_JBHSKC010000017.1"/>
</dbReference>